<keyword evidence="3 5" id="KW-0862">Zinc</keyword>
<dbReference type="PROSITE" id="PS50023">
    <property type="entry name" value="LIM_DOMAIN_2"/>
    <property type="match status" value="1"/>
</dbReference>
<organism evidence="7 8">
    <name type="scientific">Heterostelium pallidum (strain ATCC 26659 / Pp 5 / PN500)</name>
    <name type="common">Cellular slime mold</name>
    <name type="synonym">Polysphondylium pallidum</name>
    <dbReference type="NCBI Taxonomy" id="670386"/>
    <lineage>
        <taxon>Eukaryota</taxon>
        <taxon>Amoebozoa</taxon>
        <taxon>Evosea</taxon>
        <taxon>Eumycetozoa</taxon>
        <taxon>Dictyostelia</taxon>
        <taxon>Acytosteliales</taxon>
        <taxon>Acytosteliaceae</taxon>
        <taxon>Heterostelium</taxon>
    </lineage>
</organism>
<dbReference type="Proteomes" id="UP000001396">
    <property type="component" value="Unassembled WGS sequence"/>
</dbReference>
<accession>D3AY18</accession>
<dbReference type="EMBL" id="ADBJ01000004">
    <property type="protein sequence ID" value="EFA85845.1"/>
    <property type="molecule type" value="Genomic_DNA"/>
</dbReference>
<proteinExistence type="predicted"/>
<evidence type="ECO:0000259" key="6">
    <source>
        <dbReference type="PROSITE" id="PS50023"/>
    </source>
</evidence>
<dbReference type="RefSeq" id="XP_020437951.1">
    <property type="nucleotide sequence ID" value="XM_020572093.1"/>
</dbReference>
<evidence type="ECO:0000256" key="5">
    <source>
        <dbReference type="PROSITE-ProRule" id="PRU00125"/>
    </source>
</evidence>
<dbReference type="GeneID" id="31356606"/>
<dbReference type="InParanoid" id="D3AY18"/>
<protein>
    <submittedName>
        <fullName evidence="7">LIM-type zinc finger-containing protein</fullName>
    </submittedName>
</protein>
<keyword evidence="2" id="KW-0677">Repeat</keyword>
<evidence type="ECO:0000256" key="4">
    <source>
        <dbReference type="ARBA" id="ARBA00023038"/>
    </source>
</evidence>
<dbReference type="Pfam" id="PF00412">
    <property type="entry name" value="LIM"/>
    <property type="match status" value="1"/>
</dbReference>
<dbReference type="InterPro" id="IPR001781">
    <property type="entry name" value="Znf_LIM"/>
</dbReference>
<dbReference type="GO" id="GO:0046872">
    <property type="term" value="F:metal ion binding"/>
    <property type="evidence" value="ECO:0007669"/>
    <property type="project" value="UniProtKB-KW"/>
</dbReference>
<dbReference type="PANTHER" id="PTHR46074:SF5">
    <property type="entry name" value="LIM DOMAIN-CONTAINING PROTEIN C"/>
    <property type="match status" value="1"/>
</dbReference>
<keyword evidence="4 5" id="KW-0440">LIM domain</keyword>
<evidence type="ECO:0000256" key="2">
    <source>
        <dbReference type="ARBA" id="ARBA00022737"/>
    </source>
</evidence>
<evidence type="ECO:0000313" key="7">
    <source>
        <dbReference type="EMBL" id="EFA85845.1"/>
    </source>
</evidence>
<evidence type="ECO:0000256" key="3">
    <source>
        <dbReference type="ARBA" id="ARBA00022833"/>
    </source>
</evidence>
<evidence type="ECO:0000313" key="8">
    <source>
        <dbReference type="Proteomes" id="UP000001396"/>
    </source>
</evidence>
<feature type="domain" description="LIM zinc-binding" evidence="6">
    <location>
        <begin position="69"/>
        <end position="129"/>
    </location>
</feature>
<evidence type="ECO:0000256" key="1">
    <source>
        <dbReference type="ARBA" id="ARBA00022723"/>
    </source>
</evidence>
<gene>
    <name evidence="7" type="primary">limC</name>
    <name evidence="7" type="ORF">PPL_01076</name>
</gene>
<dbReference type="PROSITE" id="PS00478">
    <property type="entry name" value="LIM_DOMAIN_1"/>
    <property type="match status" value="1"/>
</dbReference>
<dbReference type="SMART" id="SM00132">
    <property type="entry name" value="LIM"/>
    <property type="match status" value="1"/>
</dbReference>
<keyword evidence="1 5" id="KW-0479">Metal-binding</keyword>
<dbReference type="FunFam" id="2.10.110.10:FF:000001">
    <property type="entry name" value="Cysteine and glycine-rich protein 1"/>
    <property type="match status" value="1"/>
</dbReference>
<dbReference type="SUPFAM" id="SSF57716">
    <property type="entry name" value="Glucocorticoid receptor-like (DNA-binding domain)"/>
    <property type="match status" value="2"/>
</dbReference>
<dbReference type="PANTHER" id="PTHR46074">
    <property type="entry name" value="CYSTEINE-RICH PROTEIN CRIP FAMILY MEMBER"/>
    <property type="match status" value="1"/>
</dbReference>
<reference evidence="7 8" key="1">
    <citation type="journal article" date="2011" name="Genome Res.">
        <title>Phylogeny-wide analysis of social amoeba genomes highlights ancient origins for complex intercellular communication.</title>
        <authorList>
            <person name="Heidel A.J."/>
            <person name="Lawal H.M."/>
            <person name="Felder M."/>
            <person name="Schilde C."/>
            <person name="Helps N.R."/>
            <person name="Tunggal B."/>
            <person name="Rivero F."/>
            <person name="John U."/>
            <person name="Schleicher M."/>
            <person name="Eichinger L."/>
            <person name="Platzer M."/>
            <person name="Noegel A.A."/>
            <person name="Schaap P."/>
            <person name="Gloeckner G."/>
        </authorList>
    </citation>
    <scope>NUCLEOTIDE SEQUENCE [LARGE SCALE GENOMIC DNA]</scope>
    <source>
        <strain evidence="8">ATCC 26659 / Pp 5 / PN500</strain>
    </source>
</reference>
<keyword evidence="8" id="KW-1185">Reference proteome</keyword>
<dbReference type="AlphaFoldDB" id="D3AY18"/>
<dbReference type="FunCoup" id="D3AY18">
    <property type="interactions" value="3"/>
</dbReference>
<dbReference type="CDD" id="cd09401">
    <property type="entry name" value="LIM_TLP_like"/>
    <property type="match status" value="1"/>
</dbReference>
<dbReference type="Gene3D" id="2.10.110.10">
    <property type="entry name" value="Cysteine Rich Protein"/>
    <property type="match status" value="1"/>
</dbReference>
<comment type="caution">
    <text evidence="7">The sequence shown here is derived from an EMBL/GenBank/DDBJ whole genome shotgun (WGS) entry which is preliminary data.</text>
</comment>
<name>D3AY18_HETP5</name>
<sequence length="141" mass="15869">MSDTCPTCEKKVYAAEDYDRLFRLKGYGHGGVTDSFDPQQKTDVAPTVEPVVESFSKPVFEETIELFPNNCPRCGKKAYENEKKVFNSRDWHKSCFSCFKCKKSLVSGQYSERNGLVFCPRCYDSNFGAKGFGFGGATVLH</sequence>